<dbReference type="InterPro" id="IPR004320">
    <property type="entry name" value="BPS1_pln"/>
</dbReference>
<organism evidence="2 3">
    <name type="scientific">Linum trigynum</name>
    <dbReference type="NCBI Taxonomy" id="586398"/>
    <lineage>
        <taxon>Eukaryota</taxon>
        <taxon>Viridiplantae</taxon>
        <taxon>Streptophyta</taxon>
        <taxon>Embryophyta</taxon>
        <taxon>Tracheophyta</taxon>
        <taxon>Spermatophyta</taxon>
        <taxon>Magnoliopsida</taxon>
        <taxon>eudicotyledons</taxon>
        <taxon>Gunneridae</taxon>
        <taxon>Pentapetalae</taxon>
        <taxon>rosids</taxon>
        <taxon>fabids</taxon>
        <taxon>Malpighiales</taxon>
        <taxon>Linaceae</taxon>
        <taxon>Linum</taxon>
    </lineage>
</organism>
<evidence type="ECO:0000313" key="3">
    <source>
        <dbReference type="Proteomes" id="UP001497516"/>
    </source>
</evidence>
<name>A0AAV2CIE0_9ROSI</name>
<accession>A0AAV2CIE0</accession>
<dbReference type="Pfam" id="PF03087">
    <property type="entry name" value="BPS1"/>
    <property type="match status" value="1"/>
</dbReference>
<feature type="region of interest" description="Disordered" evidence="1">
    <location>
        <begin position="1"/>
        <end position="22"/>
    </location>
</feature>
<dbReference type="EMBL" id="OZ034813">
    <property type="protein sequence ID" value="CAL1355576.1"/>
    <property type="molecule type" value="Genomic_DNA"/>
</dbReference>
<dbReference type="Proteomes" id="UP001497516">
    <property type="component" value="Chromosome 1"/>
</dbReference>
<protein>
    <submittedName>
        <fullName evidence="2">Uncharacterized protein</fullName>
    </submittedName>
</protein>
<proteinExistence type="predicted"/>
<dbReference type="GO" id="GO:0048364">
    <property type="term" value="P:root development"/>
    <property type="evidence" value="ECO:0007669"/>
    <property type="project" value="InterPro"/>
</dbReference>
<reference evidence="2 3" key="1">
    <citation type="submission" date="2024-04" db="EMBL/GenBank/DDBJ databases">
        <authorList>
            <person name="Fracassetti M."/>
        </authorList>
    </citation>
    <scope>NUCLEOTIDE SEQUENCE [LARGE SCALE GENOMIC DNA]</scope>
</reference>
<evidence type="ECO:0000313" key="2">
    <source>
        <dbReference type="EMBL" id="CAL1355576.1"/>
    </source>
</evidence>
<dbReference type="AlphaFoldDB" id="A0AAV2CIE0"/>
<keyword evidence="3" id="KW-1185">Reference proteome</keyword>
<sequence>MKESVAELQSAISRRQGGLEGETRSYLKSMSIARKEIQKVLMGMNNKKSTPSENNETISRLKEAQSVAVEVLECLF</sequence>
<gene>
    <name evidence="2" type="ORF">LTRI10_LOCUS3330</name>
</gene>
<evidence type="ECO:0000256" key="1">
    <source>
        <dbReference type="SAM" id="MobiDB-lite"/>
    </source>
</evidence>
<dbReference type="GO" id="GO:0048367">
    <property type="term" value="P:shoot system development"/>
    <property type="evidence" value="ECO:0007669"/>
    <property type="project" value="InterPro"/>
</dbReference>